<evidence type="ECO:0000256" key="1">
    <source>
        <dbReference type="SAM" id="SignalP"/>
    </source>
</evidence>
<dbReference type="RefSeq" id="WP_150420127.1">
    <property type="nucleotide sequence ID" value="NZ_VYRZ01000003.1"/>
</dbReference>
<dbReference type="PROSITE" id="PS51257">
    <property type="entry name" value="PROKAR_LIPOPROTEIN"/>
    <property type="match status" value="1"/>
</dbReference>
<keyword evidence="4" id="KW-1185">Reference proteome</keyword>
<protein>
    <submittedName>
        <fullName evidence="3">DUF4333 domain-containing protein</fullName>
    </submittedName>
</protein>
<feature type="signal peptide" evidence="1">
    <location>
        <begin position="1"/>
        <end position="28"/>
    </location>
</feature>
<feature type="domain" description="DUF4333" evidence="2">
    <location>
        <begin position="20"/>
        <end position="96"/>
    </location>
</feature>
<dbReference type="Proteomes" id="UP000327039">
    <property type="component" value="Unassembled WGS sequence"/>
</dbReference>
<keyword evidence="1" id="KW-0732">Signal</keyword>
<dbReference type="InterPro" id="IPR025637">
    <property type="entry name" value="DUF4333"/>
</dbReference>
<dbReference type="EMBL" id="VYRZ01000003">
    <property type="protein sequence ID" value="KAA9085405.1"/>
    <property type="molecule type" value="Genomic_DNA"/>
</dbReference>
<dbReference type="OrthoDB" id="5193721at2"/>
<proteinExistence type="predicted"/>
<comment type="caution">
    <text evidence="3">The sequence shown here is derived from an EMBL/GenBank/DDBJ whole genome shotgun (WGS) entry which is preliminary data.</text>
</comment>
<evidence type="ECO:0000313" key="4">
    <source>
        <dbReference type="Proteomes" id="UP000327039"/>
    </source>
</evidence>
<organism evidence="3 4">
    <name type="scientific">Microbacterium radiodurans</name>
    <dbReference type="NCBI Taxonomy" id="661398"/>
    <lineage>
        <taxon>Bacteria</taxon>
        <taxon>Bacillati</taxon>
        <taxon>Actinomycetota</taxon>
        <taxon>Actinomycetes</taxon>
        <taxon>Micrococcales</taxon>
        <taxon>Microbacteriaceae</taxon>
        <taxon>Microbacterium</taxon>
    </lineage>
</organism>
<dbReference type="AlphaFoldDB" id="A0A5J5IR66"/>
<accession>A0A5J5IR66</accession>
<name>A0A5J5IR66_9MICO</name>
<feature type="chain" id="PRO_5023811200" evidence="1">
    <location>
        <begin position="29"/>
        <end position="111"/>
    </location>
</feature>
<evidence type="ECO:0000259" key="2">
    <source>
        <dbReference type="Pfam" id="PF14230"/>
    </source>
</evidence>
<evidence type="ECO:0000313" key="3">
    <source>
        <dbReference type="EMBL" id="KAA9085405.1"/>
    </source>
</evidence>
<dbReference type="Pfam" id="PF14230">
    <property type="entry name" value="DUF4333"/>
    <property type="match status" value="1"/>
</dbReference>
<sequence length="111" mass="11472">MSIPHRIRLLAVPLVAATALLSACSVSASANLTVPSSEIADLAASALEEQVGMRPEMDCGSDSVDLVDGTQVDCVLTDPTTGSQFDAPVTISDVDGTDYHVEVEVAETPRG</sequence>
<gene>
    <name evidence="3" type="ORF">F6B42_13140</name>
</gene>
<reference evidence="4" key="1">
    <citation type="submission" date="2019-09" db="EMBL/GenBank/DDBJ databases">
        <title>Mumia zhuanghuii sp. nov. isolated from the intestinal contents of plateau pika (Ochotona curzoniae) in the Qinghai-Tibet plateau of China.</title>
        <authorList>
            <person name="Tian Z."/>
        </authorList>
    </citation>
    <scope>NUCLEOTIDE SEQUENCE [LARGE SCALE GENOMIC DNA]</scope>
    <source>
        <strain evidence="4">DSM 25564</strain>
    </source>
</reference>